<dbReference type="GO" id="GO:0008324">
    <property type="term" value="F:monoatomic cation transmembrane transporter activity"/>
    <property type="evidence" value="ECO:0007669"/>
    <property type="project" value="InterPro"/>
</dbReference>
<evidence type="ECO:0000256" key="1">
    <source>
        <dbReference type="ARBA" id="ARBA00004651"/>
    </source>
</evidence>
<comment type="subcellular location">
    <subcellularLocation>
        <location evidence="1">Cell membrane</location>
        <topology evidence="1">Multi-pass membrane protein</topology>
    </subcellularLocation>
</comment>
<protein>
    <submittedName>
        <fullName evidence="8">Na+/H+ antiporter subunit E</fullName>
    </submittedName>
</protein>
<keyword evidence="6 7" id="KW-0472">Membrane</keyword>
<feature type="transmembrane region" description="Helical" evidence="7">
    <location>
        <begin position="31"/>
        <end position="49"/>
    </location>
</feature>
<accession>A0A426QEC7</accession>
<dbReference type="EMBL" id="QZMU01000002">
    <property type="protein sequence ID" value="RRQ20064.1"/>
    <property type="molecule type" value="Genomic_DNA"/>
</dbReference>
<dbReference type="InterPro" id="IPR002758">
    <property type="entry name" value="Cation_antiport_E"/>
</dbReference>
<keyword evidence="9" id="KW-1185">Reference proteome</keyword>
<gene>
    <name evidence="8" type="ORF">D6C00_15035</name>
</gene>
<keyword evidence="5 7" id="KW-1133">Transmembrane helix</keyword>
<comment type="similarity">
    <text evidence="2">Belongs to the CPA3 antiporters (TC 2.A.63) subunit E family.</text>
</comment>
<keyword evidence="4 7" id="KW-0812">Transmembrane</keyword>
<evidence type="ECO:0000256" key="5">
    <source>
        <dbReference type="ARBA" id="ARBA00022989"/>
    </source>
</evidence>
<dbReference type="PANTHER" id="PTHR34584:SF1">
    <property type="entry name" value="NA(+)_H(+) ANTIPORTER SUBUNIT E1"/>
    <property type="match status" value="1"/>
</dbReference>
<dbReference type="OrthoDB" id="9807187at2"/>
<keyword evidence="3" id="KW-1003">Cell membrane</keyword>
<dbReference type="Proteomes" id="UP000287798">
    <property type="component" value="Unassembled WGS sequence"/>
</dbReference>
<organism evidence="8 9">
    <name type="scientific">Thiohalobacter thiocyanaticus</name>
    <dbReference type="NCBI Taxonomy" id="585455"/>
    <lineage>
        <taxon>Bacteria</taxon>
        <taxon>Pseudomonadati</taxon>
        <taxon>Pseudomonadota</taxon>
        <taxon>Gammaproteobacteria</taxon>
        <taxon>Thiohalobacterales</taxon>
        <taxon>Thiohalobacteraceae</taxon>
        <taxon>Thiohalobacter</taxon>
    </lineage>
</organism>
<evidence type="ECO:0000256" key="2">
    <source>
        <dbReference type="ARBA" id="ARBA00006228"/>
    </source>
</evidence>
<proteinExistence type="inferred from homology"/>
<dbReference type="GO" id="GO:0005886">
    <property type="term" value="C:plasma membrane"/>
    <property type="evidence" value="ECO:0007669"/>
    <property type="project" value="UniProtKB-SubCell"/>
</dbReference>
<evidence type="ECO:0000313" key="8">
    <source>
        <dbReference type="EMBL" id="RRQ20064.1"/>
    </source>
</evidence>
<feature type="transmembrane region" description="Helical" evidence="7">
    <location>
        <begin position="61"/>
        <end position="84"/>
    </location>
</feature>
<evidence type="ECO:0000256" key="7">
    <source>
        <dbReference type="SAM" id="Phobius"/>
    </source>
</evidence>
<dbReference type="PIRSF" id="PIRSF019239">
    <property type="entry name" value="MrpE"/>
    <property type="match status" value="1"/>
</dbReference>
<evidence type="ECO:0000256" key="3">
    <source>
        <dbReference type="ARBA" id="ARBA00022475"/>
    </source>
</evidence>
<sequence length="163" mass="18186">MIQRLLPHPLLTPILALVWMLLANEFSAGHAVLGLVLGWAIPVFTLRFWPEPTRIHRPLTLLRFIVVVLFDILIANLAVAKLIVSRPRRLQPAFVEIPLAVRSDLAISLLANTISLTPGTVSAELSPERDRLLVHALHVTDTEALVATIKSRYEAPLKEVFEE</sequence>
<comment type="caution">
    <text evidence="8">The sequence shown here is derived from an EMBL/GenBank/DDBJ whole genome shotgun (WGS) entry which is preliminary data.</text>
</comment>
<dbReference type="NCBIfam" id="NF006518">
    <property type="entry name" value="PRK08965.1-2"/>
    <property type="match status" value="1"/>
</dbReference>
<evidence type="ECO:0000256" key="6">
    <source>
        <dbReference type="ARBA" id="ARBA00023136"/>
    </source>
</evidence>
<name>A0A426QEC7_9GAMM</name>
<evidence type="ECO:0000313" key="9">
    <source>
        <dbReference type="Proteomes" id="UP000287798"/>
    </source>
</evidence>
<evidence type="ECO:0000256" key="4">
    <source>
        <dbReference type="ARBA" id="ARBA00022692"/>
    </source>
</evidence>
<reference evidence="8 9" key="1">
    <citation type="journal article" date="2010" name="Int. J. Syst. Evol. Microbiol.">
        <title>Thiohalobacter thiocyanaticus gen. nov., sp. nov., a moderately halophilic, sulfur-oxidizing gammaproteobacterium from hypersaline lakes, that utilizes thiocyanate.</title>
        <authorList>
            <person name="Sorokin D.Y."/>
            <person name="Kovaleva O.L."/>
            <person name="Tourova T.P."/>
            <person name="Muyzer G."/>
        </authorList>
    </citation>
    <scope>NUCLEOTIDE SEQUENCE [LARGE SCALE GENOMIC DNA]</scope>
    <source>
        <strain evidence="8 9">Hrh1</strain>
    </source>
</reference>
<dbReference type="AlphaFoldDB" id="A0A426QEC7"/>
<dbReference type="Pfam" id="PF01899">
    <property type="entry name" value="MNHE"/>
    <property type="match status" value="1"/>
</dbReference>
<feature type="transmembrane region" description="Helical" evidence="7">
    <location>
        <begin position="6"/>
        <end position="24"/>
    </location>
</feature>
<dbReference type="PANTHER" id="PTHR34584">
    <property type="entry name" value="NA(+)/H(+) ANTIPORTER SUBUNIT E1"/>
    <property type="match status" value="1"/>
</dbReference>